<reference evidence="3" key="1">
    <citation type="submission" date="2011-03" db="EMBL/GenBank/DDBJ databases">
        <title>Draft genome sequence of Brevundimonas diminuta.</title>
        <authorList>
            <person name="Brown P.J.B."/>
            <person name="Buechlein A."/>
            <person name="Hemmerich C."/>
            <person name="Brun Y.V."/>
        </authorList>
    </citation>
    <scope>NUCLEOTIDE SEQUENCE [LARGE SCALE GENOMIC DNA]</scope>
    <source>
        <strain evidence="3">C19</strain>
    </source>
</reference>
<evidence type="ECO:0000313" key="2">
    <source>
        <dbReference type="EMBL" id="EGF93546.1"/>
    </source>
</evidence>
<evidence type="ECO:0000256" key="1">
    <source>
        <dbReference type="SAM" id="Phobius"/>
    </source>
</evidence>
<dbReference type="HOGENOM" id="CLU_496652_0_0_5"/>
<protein>
    <recommendedName>
        <fullName evidence="4">DUF4350 domain-containing protein</fullName>
    </recommendedName>
</protein>
<dbReference type="AlphaFoldDB" id="F4QLP8"/>
<dbReference type="OrthoDB" id="7198805at2"/>
<dbReference type="RefSeq" id="WP_006272745.1">
    <property type="nucleotide sequence ID" value="NZ_GL883077.1"/>
</dbReference>
<gene>
    <name evidence="2" type="ORF">ABI_19860</name>
</gene>
<organism evidence="2 3">
    <name type="scientific">Asticcacaulis biprosthecium C19</name>
    <dbReference type="NCBI Taxonomy" id="715226"/>
    <lineage>
        <taxon>Bacteria</taxon>
        <taxon>Pseudomonadati</taxon>
        <taxon>Pseudomonadota</taxon>
        <taxon>Alphaproteobacteria</taxon>
        <taxon>Caulobacterales</taxon>
        <taxon>Caulobacteraceae</taxon>
        <taxon>Asticcacaulis</taxon>
    </lineage>
</organism>
<dbReference type="Proteomes" id="UP000006512">
    <property type="component" value="Unassembled WGS sequence"/>
</dbReference>
<dbReference type="eggNOG" id="ENOG502ZSFJ">
    <property type="taxonomic scope" value="Bacteria"/>
</dbReference>
<evidence type="ECO:0008006" key="4">
    <source>
        <dbReference type="Google" id="ProtNLM"/>
    </source>
</evidence>
<keyword evidence="1" id="KW-1133">Transmembrane helix</keyword>
<accession>F4QLP8</accession>
<keyword evidence="1" id="KW-0812">Transmembrane</keyword>
<feature type="transmembrane region" description="Helical" evidence="1">
    <location>
        <begin position="21"/>
        <end position="42"/>
    </location>
</feature>
<proteinExistence type="predicted"/>
<evidence type="ECO:0000313" key="3">
    <source>
        <dbReference type="Proteomes" id="UP000006512"/>
    </source>
</evidence>
<sequence>MPPKTKRTLRERLTPGKMSGWLPAVALFLCLSMFAIAALILFQVGADPKSPPSAVPTSVAAQGFAGTRRLLDAEGYYTVINRYEDTGQTERGDLEIITLDETAGLFLSKYDALDAQESSASASAEGAEASVTVEGDVRQLARFLEGQVGEVPDPVRANHILYQPLGKAVLIVAPKWDAGTYRRNPRWAQGPVLRHPKGVAQVLQVLAPVTETETEYGADDMIVRPVEVPGREVHVEEYVTYSYNVVTYDIRRVSRPAPAKAQMANPKNDPVVTARNAPDPDLPVEADVVLTPAVGQPLFAAPVRAGKISGLQTISGPNLQPVLTTADGRPVLSRVIVPGGAATKVPVYLLSDPDLLNNQILAQPEKVVTALDLINRVAPGEKTTAKIVFNMTFNGLSFDRDLLHALSRPPFLGVPLALLTLGLALMWAAFARFGPAQEAPAGPPLGRGVRTLADNAARLMAITFKETRLGPAYATLVRDQVIRGRGFMQVDPAQSLDDLAERIGTTHGATDSYLNLKDKAARVATVHQLIDVTLKLHAWKTEIERAHK</sequence>
<name>F4QLP8_9CAUL</name>
<dbReference type="STRING" id="715226.ABI_19860"/>
<keyword evidence="3" id="KW-1185">Reference proteome</keyword>
<dbReference type="EMBL" id="GL883077">
    <property type="protein sequence ID" value="EGF93546.1"/>
    <property type="molecule type" value="Genomic_DNA"/>
</dbReference>
<keyword evidence="1" id="KW-0472">Membrane</keyword>